<sequence>MGEVRGDQAEVSSLFLGIEWAMRGNDVERSAQEVSEKRERNDDSWRDDRRGREMRDKGKEDTWARDVREVGASASHGAMRLEAGSPPPSLSSSDKSALIVVDIGKGLFRRAHLGSWSRTRTDLAQLRVTPGHEGIERGQERGFCIQVISGHFALRLRSGGGMMMHSHVRRQDHQWQQAWSCGNCLWDQQENDL</sequence>
<keyword evidence="2" id="KW-1185">Reference proteome</keyword>
<dbReference type="Proteomes" id="UP001207468">
    <property type="component" value="Unassembled WGS sequence"/>
</dbReference>
<accession>A0ACC0TY47</accession>
<reference evidence="1" key="1">
    <citation type="submission" date="2021-03" db="EMBL/GenBank/DDBJ databases">
        <title>Evolutionary priming and transition to the ectomycorrhizal habit in an iconic lineage of mushroom-forming fungi: is preadaptation a requirement?</title>
        <authorList>
            <consortium name="DOE Joint Genome Institute"/>
            <person name="Looney B.P."/>
            <person name="Miyauchi S."/>
            <person name="Morin E."/>
            <person name="Drula E."/>
            <person name="Courty P.E."/>
            <person name="Chicoki N."/>
            <person name="Fauchery L."/>
            <person name="Kohler A."/>
            <person name="Kuo A."/>
            <person name="LaButti K."/>
            <person name="Pangilinan J."/>
            <person name="Lipzen A."/>
            <person name="Riley R."/>
            <person name="Andreopoulos W."/>
            <person name="He G."/>
            <person name="Johnson J."/>
            <person name="Barry K.W."/>
            <person name="Grigoriev I.V."/>
            <person name="Nagy L."/>
            <person name="Hibbett D."/>
            <person name="Henrissat B."/>
            <person name="Matheny P.B."/>
            <person name="Labbe J."/>
            <person name="Martin A.F."/>
        </authorList>
    </citation>
    <scope>NUCLEOTIDE SEQUENCE</scope>
    <source>
        <strain evidence="1">BPL698</strain>
    </source>
</reference>
<name>A0ACC0TY47_9AGAM</name>
<evidence type="ECO:0000313" key="1">
    <source>
        <dbReference type="EMBL" id="KAI9452459.1"/>
    </source>
</evidence>
<proteinExistence type="predicted"/>
<organism evidence="1 2">
    <name type="scientific">Russula earlei</name>
    <dbReference type="NCBI Taxonomy" id="71964"/>
    <lineage>
        <taxon>Eukaryota</taxon>
        <taxon>Fungi</taxon>
        <taxon>Dikarya</taxon>
        <taxon>Basidiomycota</taxon>
        <taxon>Agaricomycotina</taxon>
        <taxon>Agaricomycetes</taxon>
        <taxon>Russulales</taxon>
        <taxon>Russulaceae</taxon>
        <taxon>Russula</taxon>
    </lineage>
</organism>
<dbReference type="EMBL" id="JAGFNK010000335">
    <property type="protein sequence ID" value="KAI9452459.1"/>
    <property type="molecule type" value="Genomic_DNA"/>
</dbReference>
<gene>
    <name evidence="1" type="ORF">F5148DRAFT_1152202</name>
</gene>
<protein>
    <submittedName>
        <fullName evidence="1">Uncharacterized protein</fullName>
    </submittedName>
</protein>
<comment type="caution">
    <text evidence="1">The sequence shown here is derived from an EMBL/GenBank/DDBJ whole genome shotgun (WGS) entry which is preliminary data.</text>
</comment>
<evidence type="ECO:0000313" key="2">
    <source>
        <dbReference type="Proteomes" id="UP001207468"/>
    </source>
</evidence>